<name>A0A974PXF1_9RHOO</name>
<dbReference type="FunFam" id="3.20.20.450:FF:000001">
    <property type="entry name" value="Cyclic di-GMP phosphodiesterase yahA"/>
    <property type="match status" value="1"/>
</dbReference>
<dbReference type="PROSITE" id="PS50883">
    <property type="entry name" value="EAL"/>
    <property type="match status" value="1"/>
</dbReference>
<dbReference type="PROSITE" id="PS50112">
    <property type="entry name" value="PAS"/>
    <property type="match status" value="2"/>
</dbReference>
<evidence type="ECO:0000259" key="3">
    <source>
        <dbReference type="PROSITE" id="PS50112"/>
    </source>
</evidence>
<dbReference type="CDD" id="cd17569">
    <property type="entry name" value="REC_HupR-like"/>
    <property type="match status" value="1"/>
</dbReference>
<feature type="modified residue" description="4-aspartylphosphate" evidence="1">
    <location>
        <position position="61"/>
    </location>
</feature>
<dbReference type="InterPro" id="IPR001633">
    <property type="entry name" value="EAL_dom"/>
</dbReference>
<sequence>MIDGDGRAPPRILVVDDTAADLVLIAGMLRPLGGETSTAATGAEALAAARGAPRPDLILLDIMMPELDGYAVLAELRQDPATRDIPVIFVTARHDVDEEARGLRAGAADFIAKPIHAATLLARVRGQLDLARARRLLTGQREWLEQEVARRLAENMKLEARLQLALDASGLGVWEYAHDSGRSQWSPALCAMLGYRAGPASLDDYLDLIHPEDRPQVEAVLAPALRAGQPIHVPEYRMRRGDGSWLWTETRGHVVARDDDGRPRLTMGTIADISVHKAAETERMLSAAVLAGIDNGISITDAGGTILLVNQAFCRATGYDVGELVGQRMQLLHSGRHDAGFYRTMWQQIADTGNWQGEITNRRKDGELVTEWLSVSTVRDASGRTTNYIGIYSDLAGRRAADLRIQYLSSHDPLTELPNRNLLIDRLAQAVLTAQRFRRTVAFIALDIDHFHAVNETLGAHAGDRILVELARRLTLQMRDGDTLGRKSGDEFAFVMAHIAHERDLLPLVARIQEAIAAPFELAGQRVTLSAAIGCSLYPRDGSNAEALARGADIALARARQAGRGTARFFSPQMEAEAKRQAALESGLRTAIARNELSVAYQPQVSLDSGNLLGMEALLRWHSPEFGEVAPAEFIPVAEEAGLIAAIGEWVLRTACSQTRRWLDLGQTALRVSVNLSPRQFHHADLVALVRQALADSGLPPAALELEITEGAVIDDIDNAVAVCRALKELGIKLSLDDFGTGYSSLSYISRFPFDKLKIDQSFIRDIVENPVNAAIATAAIVMARSLNLTVIAEGVETEAQARFLRARHCDAMQGYLYSRPLDADRFGRLLAGDRRLALAADEEAMPTLLLVDDEPQVLISLSRLLRREGYQILTAGNPQQAFDLLARHRVDVVVSDQRMPEMSGTEFFARVRQLYPQTVRLILTGYSDLDTVTDAVNRGAIYKFLGKPWDDDQVREQIRAAFRLVRERAQAEAPHAP</sequence>
<dbReference type="Gene3D" id="3.20.20.450">
    <property type="entry name" value="EAL domain"/>
    <property type="match status" value="1"/>
</dbReference>
<evidence type="ECO:0000313" key="8">
    <source>
        <dbReference type="Proteomes" id="UP000663444"/>
    </source>
</evidence>
<dbReference type="Pfam" id="PF00990">
    <property type="entry name" value="GGDEF"/>
    <property type="match status" value="1"/>
</dbReference>
<dbReference type="InterPro" id="IPR011006">
    <property type="entry name" value="CheY-like_superfamily"/>
</dbReference>
<feature type="modified residue" description="4-aspartylphosphate" evidence="1">
    <location>
        <position position="897"/>
    </location>
</feature>
<dbReference type="InterPro" id="IPR001789">
    <property type="entry name" value="Sig_transdc_resp-reg_receiver"/>
</dbReference>
<dbReference type="CDD" id="cd00130">
    <property type="entry name" value="PAS"/>
    <property type="match status" value="2"/>
</dbReference>
<dbReference type="SMART" id="SM00052">
    <property type="entry name" value="EAL"/>
    <property type="match status" value="1"/>
</dbReference>
<feature type="domain" description="PAS" evidence="3">
    <location>
        <begin position="281"/>
        <end position="333"/>
    </location>
</feature>
<evidence type="ECO:0000256" key="1">
    <source>
        <dbReference type="PROSITE-ProRule" id="PRU00169"/>
    </source>
</evidence>
<dbReference type="CDD" id="cd01948">
    <property type="entry name" value="EAL"/>
    <property type="match status" value="1"/>
</dbReference>
<feature type="domain" description="PAC" evidence="4">
    <location>
        <begin position="355"/>
        <end position="407"/>
    </location>
</feature>
<feature type="domain" description="GGDEF" evidence="6">
    <location>
        <begin position="439"/>
        <end position="572"/>
    </location>
</feature>
<proteinExistence type="predicted"/>
<dbReference type="SMART" id="SM00448">
    <property type="entry name" value="REC"/>
    <property type="match status" value="2"/>
</dbReference>
<dbReference type="InterPro" id="IPR013655">
    <property type="entry name" value="PAS_fold_3"/>
</dbReference>
<dbReference type="Pfam" id="PF08447">
    <property type="entry name" value="PAS_3"/>
    <property type="match status" value="1"/>
</dbReference>
<dbReference type="InterPro" id="IPR000014">
    <property type="entry name" value="PAS"/>
</dbReference>
<dbReference type="PROSITE" id="PS50110">
    <property type="entry name" value="RESPONSE_REGULATORY"/>
    <property type="match status" value="2"/>
</dbReference>
<dbReference type="NCBIfam" id="TIGR00229">
    <property type="entry name" value="sensory_box"/>
    <property type="match status" value="2"/>
</dbReference>
<dbReference type="InterPro" id="IPR013767">
    <property type="entry name" value="PAS_fold"/>
</dbReference>
<dbReference type="SMART" id="SM00086">
    <property type="entry name" value="PAC"/>
    <property type="match status" value="2"/>
</dbReference>
<dbReference type="GO" id="GO:0000160">
    <property type="term" value="P:phosphorelay signal transduction system"/>
    <property type="evidence" value="ECO:0007669"/>
    <property type="project" value="InterPro"/>
</dbReference>
<keyword evidence="8" id="KW-1185">Reference proteome</keyword>
<organism evidence="7 8">
    <name type="scientific">Azospira restricta</name>
    <dbReference type="NCBI Taxonomy" id="404405"/>
    <lineage>
        <taxon>Bacteria</taxon>
        <taxon>Pseudomonadati</taxon>
        <taxon>Pseudomonadota</taxon>
        <taxon>Betaproteobacteria</taxon>
        <taxon>Rhodocyclales</taxon>
        <taxon>Rhodocyclaceae</taxon>
        <taxon>Azospira</taxon>
    </lineage>
</organism>
<dbReference type="InterPro" id="IPR035965">
    <property type="entry name" value="PAS-like_dom_sf"/>
</dbReference>
<dbReference type="SUPFAM" id="SSF55073">
    <property type="entry name" value="Nucleotide cyclase"/>
    <property type="match status" value="1"/>
</dbReference>
<dbReference type="NCBIfam" id="TIGR00254">
    <property type="entry name" value="GGDEF"/>
    <property type="match status" value="1"/>
</dbReference>
<accession>A0A974PXF1</accession>
<dbReference type="Gene3D" id="3.30.450.20">
    <property type="entry name" value="PAS domain"/>
    <property type="match status" value="2"/>
</dbReference>
<dbReference type="PANTHER" id="PTHR44757:SF2">
    <property type="entry name" value="BIOFILM ARCHITECTURE MAINTENANCE PROTEIN MBAA"/>
    <property type="match status" value="1"/>
</dbReference>
<dbReference type="PANTHER" id="PTHR44757">
    <property type="entry name" value="DIGUANYLATE CYCLASE DGCP"/>
    <property type="match status" value="1"/>
</dbReference>
<evidence type="ECO:0000259" key="5">
    <source>
        <dbReference type="PROSITE" id="PS50883"/>
    </source>
</evidence>
<dbReference type="InterPro" id="IPR000160">
    <property type="entry name" value="GGDEF_dom"/>
</dbReference>
<dbReference type="Pfam" id="PF00989">
    <property type="entry name" value="PAS"/>
    <property type="match status" value="1"/>
</dbReference>
<reference evidence="7" key="1">
    <citation type="submission" date="2020-11" db="EMBL/GenBank/DDBJ databases">
        <title>Azospira restricta DSM 18626 genome sequence.</title>
        <authorList>
            <person name="Moe W.M."/>
        </authorList>
    </citation>
    <scope>NUCLEOTIDE SEQUENCE</scope>
    <source>
        <strain evidence="7">DSM 18626</strain>
    </source>
</reference>
<dbReference type="SMART" id="SM00091">
    <property type="entry name" value="PAS"/>
    <property type="match status" value="2"/>
</dbReference>
<dbReference type="Gene3D" id="3.30.70.270">
    <property type="match status" value="1"/>
</dbReference>
<evidence type="ECO:0000259" key="4">
    <source>
        <dbReference type="PROSITE" id="PS50113"/>
    </source>
</evidence>
<feature type="domain" description="Response regulatory" evidence="2">
    <location>
        <begin position="11"/>
        <end position="128"/>
    </location>
</feature>
<dbReference type="InterPro" id="IPR000700">
    <property type="entry name" value="PAS-assoc_C"/>
</dbReference>
<keyword evidence="1" id="KW-0597">Phosphoprotein</keyword>
<dbReference type="SMART" id="SM00267">
    <property type="entry name" value="GGDEF"/>
    <property type="match status" value="1"/>
</dbReference>
<dbReference type="KEGG" id="ares:IWH25_14850"/>
<dbReference type="Proteomes" id="UP000663444">
    <property type="component" value="Chromosome"/>
</dbReference>
<dbReference type="SUPFAM" id="SSF141868">
    <property type="entry name" value="EAL domain-like"/>
    <property type="match status" value="1"/>
</dbReference>
<dbReference type="PROSITE" id="PS50113">
    <property type="entry name" value="PAC"/>
    <property type="match status" value="2"/>
</dbReference>
<dbReference type="SUPFAM" id="SSF55785">
    <property type="entry name" value="PYP-like sensor domain (PAS domain)"/>
    <property type="match status" value="2"/>
</dbReference>
<feature type="domain" description="Response regulatory" evidence="2">
    <location>
        <begin position="848"/>
        <end position="963"/>
    </location>
</feature>
<dbReference type="InterPro" id="IPR029787">
    <property type="entry name" value="Nucleotide_cyclase"/>
</dbReference>
<dbReference type="InterPro" id="IPR043128">
    <property type="entry name" value="Rev_trsase/Diguanyl_cyclase"/>
</dbReference>
<feature type="domain" description="PAC" evidence="4">
    <location>
        <begin position="232"/>
        <end position="285"/>
    </location>
</feature>
<dbReference type="Pfam" id="PF00072">
    <property type="entry name" value="Response_reg"/>
    <property type="match status" value="2"/>
</dbReference>
<evidence type="ECO:0000259" key="2">
    <source>
        <dbReference type="PROSITE" id="PS50110"/>
    </source>
</evidence>
<dbReference type="Pfam" id="PF00563">
    <property type="entry name" value="EAL"/>
    <property type="match status" value="1"/>
</dbReference>
<dbReference type="InterPro" id="IPR052155">
    <property type="entry name" value="Biofilm_reg_signaling"/>
</dbReference>
<dbReference type="InterPro" id="IPR001610">
    <property type="entry name" value="PAC"/>
</dbReference>
<dbReference type="PROSITE" id="PS50887">
    <property type="entry name" value="GGDEF"/>
    <property type="match status" value="1"/>
</dbReference>
<dbReference type="InterPro" id="IPR035919">
    <property type="entry name" value="EAL_sf"/>
</dbReference>
<gene>
    <name evidence="7" type="ORF">IWH25_14850</name>
</gene>
<dbReference type="SUPFAM" id="SSF52172">
    <property type="entry name" value="CheY-like"/>
    <property type="match status" value="2"/>
</dbReference>
<dbReference type="RefSeq" id="WP_203386544.1">
    <property type="nucleotide sequence ID" value="NZ_CP064781.1"/>
</dbReference>
<evidence type="ECO:0000259" key="6">
    <source>
        <dbReference type="PROSITE" id="PS50887"/>
    </source>
</evidence>
<feature type="domain" description="PAS" evidence="3">
    <location>
        <begin position="158"/>
        <end position="228"/>
    </location>
</feature>
<protein>
    <submittedName>
        <fullName evidence="7">EAL domain-containing protein</fullName>
    </submittedName>
</protein>
<evidence type="ECO:0000313" key="7">
    <source>
        <dbReference type="EMBL" id="QRJ63019.1"/>
    </source>
</evidence>
<dbReference type="CDD" id="cd01949">
    <property type="entry name" value="GGDEF"/>
    <property type="match status" value="1"/>
</dbReference>
<dbReference type="AlphaFoldDB" id="A0A974PXF1"/>
<dbReference type="EMBL" id="CP064781">
    <property type="protein sequence ID" value="QRJ63019.1"/>
    <property type="molecule type" value="Genomic_DNA"/>
</dbReference>
<feature type="domain" description="EAL" evidence="5">
    <location>
        <begin position="581"/>
        <end position="835"/>
    </location>
</feature>
<dbReference type="Gene3D" id="3.40.50.2300">
    <property type="match status" value="2"/>
</dbReference>